<gene>
    <name evidence="2" type="ORF">ALMOND_2B032269</name>
</gene>
<evidence type="ECO:0000313" key="2">
    <source>
        <dbReference type="EMBL" id="VVA36517.1"/>
    </source>
</evidence>
<dbReference type="AlphaFoldDB" id="A0A5E4G9R3"/>
<proteinExistence type="predicted"/>
<protein>
    <submittedName>
        <fullName evidence="2">Uncharacterized protein</fullName>
    </submittedName>
</protein>
<feature type="non-terminal residue" evidence="2">
    <location>
        <position position="1"/>
    </location>
</feature>
<name>A0A5E4G9R3_PRUDU</name>
<evidence type="ECO:0000313" key="3">
    <source>
        <dbReference type="Proteomes" id="UP000327085"/>
    </source>
</evidence>
<evidence type="ECO:0000256" key="1">
    <source>
        <dbReference type="SAM" id="MobiDB-lite"/>
    </source>
</evidence>
<sequence length="95" mass="10578">LEVVGSDDAGGVAKRYQDGSPRNLATTSYFSRDTSLASCRHQRLWRIFQRRLGYFPAASDSTSLQAWRSEIPGHDETDWVARGNSVVYAGDRADP</sequence>
<accession>A0A5E4G9R3</accession>
<organism evidence="2 3">
    <name type="scientific">Prunus dulcis</name>
    <name type="common">Almond</name>
    <name type="synonym">Amygdalus dulcis</name>
    <dbReference type="NCBI Taxonomy" id="3755"/>
    <lineage>
        <taxon>Eukaryota</taxon>
        <taxon>Viridiplantae</taxon>
        <taxon>Streptophyta</taxon>
        <taxon>Embryophyta</taxon>
        <taxon>Tracheophyta</taxon>
        <taxon>Spermatophyta</taxon>
        <taxon>Magnoliopsida</taxon>
        <taxon>eudicotyledons</taxon>
        <taxon>Gunneridae</taxon>
        <taxon>Pentapetalae</taxon>
        <taxon>rosids</taxon>
        <taxon>fabids</taxon>
        <taxon>Rosales</taxon>
        <taxon>Rosaceae</taxon>
        <taxon>Amygdaloideae</taxon>
        <taxon>Amygdaleae</taxon>
        <taxon>Prunus</taxon>
    </lineage>
</organism>
<dbReference type="Proteomes" id="UP000327085">
    <property type="component" value="Chromosome 4"/>
</dbReference>
<dbReference type="EMBL" id="CABIKO010000457">
    <property type="protein sequence ID" value="VVA36517.1"/>
    <property type="molecule type" value="Genomic_DNA"/>
</dbReference>
<reference evidence="3" key="1">
    <citation type="journal article" date="2020" name="Plant J.">
        <title>Transposons played a major role in the diversification between the closely related almond and peach genomes: results from the almond genome sequence.</title>
        <authorList>
            <person name="Alioto T."/>
            <person name="Alexiou K.G."/>
            <person name="Bardil A."/>
            <person name="Barteri F."/>
            <person name="Castanera R."/>
            <person name="Cruz F."/>
            <person name="Dhingra A."/>
            <person name="Duval H."/>
            <person name="Fernandez I Marti A."/>
            <person name="Frias L."/>
            <person name="Galan B."/>
            <person name="Garcia J.L."/>
            <person name="Howad W."/>
            <person name="Gomez-Garrido J."/>
            <person name="Gut M."/>
            <person name="Julca I."/>
            <person name="Morata J."/>
            <person name="Puigdomenech P."/>
            <person name="Ribeca P."/>
            <person name="Rubio Cabetas M.J."/>
            <person name="Vlasova A."/>
            <person name="Wirthensohn M."/>
            <person name="Garcia-Mas J."/>
            <person name="Gabaldon T."/>
            <person name="Casacuberta J.M."/>
            <person name="Arus P."/>
        </authorList>
    </citation>
    <scope>NUCLEOTIDE SEQUENCE [LARGE SCALE GENOMIC DNA]</scope>
    <source>
        <strain evidence="3">cv. Texas</strain>
    </source>
</reference>
<dbReference type="InParanoid" id="A0A5E4G9R3"/>
<feature type="region of interest" description="Disordered" evidence="1">
    <location>
        <begin position="1"/>
        <end position="20"/>
    </location>
</feature>